<evidence type="ECO:0000313" key="3">
    <source>
        <dbReference type="Proteomes" id="UP000216752"/>
    </source>
</evidence>
<keyword evidence="1" id="KW-1133">Transmembrane helix</keyword>
<keyword evidence="3" id="KW-1185">Reference proteome</keyword>
<feature type="transmembrane region" description="Helical" evidence="1">
    <location>
        <begin position="29"/>
        <end position="49"/>
    </location>
</feature>
<feature type="transmembrane region" description="Helical" evidence="1">
    <location>
        <begin position="390"/>
        <end position="415"/>
    </location>
</feature>
<protein>
    <recommendedName>
        <fullName evidence="4">Citrate transporter</fullName>
    </recommendedName>
</protein>
<organism evidence="2 3">
    <name type="scientific">Sporomusa silvacetica DSM 10669</name>
    <dbReference type="NCBI Taxonomy" id="1123289"/>
    <lineage>
        <taxon>Bacteria</taxon>
        <taxon>Bacillati</taxon>
        <taxon>Bacillota</taxon>
        <taxon>Negativicutes</taxon>
        <taxon>Selenomonadales</taxon>
        <taxon>Sporomusaceae</taxon>
        <taxon>Sporomusa</taxon>
    </lineage>
</organism>
<feature type="transmembrane region" description="Helical" evidence="1">
    <location>
        <begin position="247"/>
        <end position="269"/>
    </location>
</feature>
<dbReference type="EMBL" id="CP155573">
    <property type="protein sequence ID" value="XFO68555.1"/>
    <property type="molecule type" value="Genomic_DNA"/>
</dbReference>
<evidence type="ECO:0000256" key="1">
    <source>
        <dbReference type="SAM" id="Phobius"/>
    </source>
</evidence>
<keyword evidence="1" id="KW-0812">Transmembrane</keyword>
<evidence type="ECO:0008006" key="4">
    <source>
        <dbReference type="Google" id="ProtNLM"/>
    </source>
</evidence>
<feature type="transmembrane region" description="Helical" evidence="1">
    <location>
        <begin position="351"/>
        <end position="378"/>
    </location>
</feature>
<feature type="transmembrane region" description="Helical" evidence="1">
    <location>
        <begin position="198"/>
        <end position="216"/>
    </location>
</feature>
<gene>
    <name evidence="2" type="ORF">SPSIL_047780</name>
</gene>
<feature type="transmembrane region" description="Helical" evidence="1">
    <location>
        <begin position="435"/>
        <end position="453"/>
    </location>
</feature>
<reference evidence="2" key="1">
    <citation type="submission" date="2024-05" db="EMBL/GenBank/DDBJ databases">
        <title>Isolation and characterization of Sporomusa carbonis sp. nov., a carboxydotrophic hydrogenogen in the genus of Sporomusa isolated from a charcoal burning pile.</title>
        <authorList>
            <person name="Boeer T."/>
            <person name="Rosenbaum F."/>
            <person name="Eysell L."/>
            <person name="Mueller V."/>
            <person name="Daniel R."/>
            <person name="Poehlein A."/>
        </authorList>
    </citation>
    <scope>NUCLEOTIDE SEQUENCE [LARGE SCALE GENOMIC DNA]</scope>
    <source>
        <strain evidence="2">DSM 10669</strain>
    </source>
</reference>
<evidence type="ECO:0000313" key="2">
    <source>
        <dbReference type="EMBL" id="XFO68555.1"/>
    </source>
</evidence>
<sequence>MPFLCKSAMLLLTVINLVAPFIRTDLSKLEFVVVITVLVSSIMLMGKVFKKVTLLFLFWGLTLLLYSGQPFTIWVMATNSMMNVISILFVMQMFSIPIEVGGYNSAMQYWLLKAHKGEAGLFLLATIVTHIVSSFLSFGTIPVMISLLEKTLKRNVSNYERFISTAISRSYALVVLWAPGAINLLLVVQATGVGWMELFIPGLILSLIGIVTSYSIERKLNLSAERTIVGEYGSDSKLSDAPTRGKAYHIILVVLNLIAGTILFAKMNVGSSTNQIMLTGFIVVLTWIVFFVRRPNFKATLRAYWQNRLLKAVDLAPLFVSMGIFSTAVQQTGLFNLIQPTLQVIANAMGLWSMVLVPILMILCAIAGIHPFVSIVLFGQVLTTIQLPIAPVSIALCLALGGSISYIVSPFAGIVLTLAKFINCRTFDIALRWNWLYSLIFFIEGIVFAYVWGRFRF</sequence>
<keyword evidence="1" id="KW-0472">Membrane</keyword>
<dbReference type="Proteomes" id="UP000216752">
    <property type="component" value="Chromosome"/>
</dbReference>
<feature type="transmembrane region" description="Helical" evidence="1">
    <location>
        <begin position="312"/>
        <end position="331"/>
    </location>
</feature>
<feature type="transmembrane region" description="Helical" evidence="1">
    <location>
        <begin position="170"/>
        <end position="192"/>
    </location>
</feature>
<feature type="transmembrane region" description="Helical" evidence="1">
    <location>
        <begin position="84"/>
        <end position="103"/>
    </location>
</feature>
<feature type="transmembrane region" description="Helical" evidence="1">
    <location>
        <begin position="123"/>
        <end position="149"/>
    </location>
</feature>
<feature type="transmembrane region" description="Helical" evidence="1">
    <location>
        <begin position="275"/>
        <end position="292"/>
    </location>
</feature>
<name>A0ABZ3ISD0_9FIRM</name>
<accession>A0ABZ3ISD0</accession>
<proteinExistence type="predicted"/>
<feature type="transmembrane region" description="Helical" evidence="1">
    <location>
        <begin position="55"/>
        <end position="77"/>
    </location>
</feature>